<evidence type="ECO:0000313" key="1">
    <source>
        <dbReference type="EMBL" id="OGY51681.1"/>
    </source>
</evidence>
<accession>A0A1G1YHE0</accession>
<dbReference type="AlphaFoldDB" id="A0A1G1YHE0"/>
<protein>
    <submittedName>
        <fullName evidence="1">Uncharacterized protein</fullName>
    </submittedName>
</protein>
<evidence type="ECO:0000313" key="2">
    <source>
        <dbReference type="Proteomes" id="UP000177376"/>
    </source>
</evidence>
<proteinExistence type="predicted"/>
<sequence>MKKPKQKWAVYWQATDGDHFMDYTWAVSARQAVNQVHYRQIAGEATIMLDSMFAKIVNSTSKLSVS</sequence>
<comment type="caution">
    <text evidence="1">The sequence shown here is derived from an EMBL/GenBank/DDBJ whole genome shotgun (WGS) entry which is preliminary data.</text>
</comment>
<dbReference type="Proteomes" id="UP000177376">
    <property type="component" value="Unassembled WGS sequence"/>
</dbReference>
<dbReference type="EMBL" id="MHIM01000033">
    <property type="protein sequence ID" value="OGY51681.1"/>
    <property type="molecule type" value="Genomic_DNA"/>
</dbReference>
<gene>
    <name evidence="1" type="ORF">A3A02_00715</name>
</gene>
<name>A0A1G1YHE0_9BACT</name>
<reference evidence="1 2" key="1">
    <citation type="journal article" date="2016" name="Nat. Commun.">
        <title>Thousands of microbial genomes shed light on interconnected biogeochemical processes in an aquifer system.</title>
        <authorList>
            <person name="Anantharaman K."/>
            <person name="Brown C.T."/>
            <person name="Hug L.A."/>
            <person name="Sharon I."/>
            <person name="Castelle C.J."/>
            <person name="Probst A.J."/>
            <person name="Thomas B.C."/>
            <person name="Singh A."/>
            <person name="Wilkins M.J."/>
            <person name="Karaoz U."/>
            <person name="Brodie E.L."/>
            <person name="Williams K.H."/>
            <person name="Hubbard S.S."/>
            <person name="Banfield J.F."/>
        </authorList>
    </citation>
    <scope>NUCLEOTIDE SEQUENCE [LARGE SCALE GENOMIC DNA]</scope>
</reference>
<organism evidence="1 2">
    <name type="scientific">Candidatus Buchananbacteria bacterium RIFCSPLOWO2_01_FULL_39_33</name>
    <dbReference type="NCBI Taxonomy" id="1797543"/>
    <lineage>
        <taxon>Bacteria</taxon>
        <taxon>Candidatus Buchananiibacteriota</taxon>
    </lineage>
</organism>